<dbReference type="PATRIC" id="fig|2287.9.peg.1081"/>
<dbReference type="InterPro" id="IPR000836">
    <property type="entry name" value="PRTase_dom"/>
</dbReference>
<comment type="cofactor">
    <cofactor evidence="11">
        <name>Mg(2+)</name>
        <dbReference type="ChEBI" id="CHEBI:18420"/>
    </cofactor>
    <text evidence="11">Binds 2 Mg(2+) ions per subunit.</text>
</comment>
<feature type="binding site" evidence="11">
    <location>
        <position position="130"/>
    </location>
    <ligand>
        <name>Mg(2+)</name>
        <dbReference type="ChEBI" id="CHEBI:18420"/>
        <label>1</label>
    </ligand>
</feature>
<evidence type="ECO:0000313" key="15">
    <source>
        <dbReference type="Proteomes" id="UP000076770"/>
    </source>
</evidence>
<dbReference type="FunFam" id="3.40.50.2020:FF:000074">
    <property type="entry name" value="Ribose-phosphate pyrophosphokinase"/>
    <property type="match status" value="1"/>
</dbReference>
<organism evidence="14 15">
    <name type="scientific">Saccharolobus solfataricus</name>
    <name type="common">Sulfolobus solfataricus</name>
    <dbReference type="NCBI Taxonomy" id="2287"/>
    <lineage>
        <taxon>Archaea</taxon>
        <taxon>Thermoproteota</taxon>
        <taxon>Thermoprotei</taxon>
        <taxon>Sulfolobales</taxon>
        <taxon>Sulfolobaceae</taxon>
        <taxon>Saccharolobus</taxon>
    </lineage>
</organism>
<evidence type="ECO:0000256" key="6">
    <source>
        <dbReference type="ARBA" id="ARBA00022777"/>
    </source>
</evidence>
<sequence length="294" mass="32537">MIIMIIIGGSATNGIDESLSKILSIPLVKVENKIFPDGESYIRVPSSIRDEEVLLVQTTDYPQDKHLIELFLIAETIRDLGAKKLTAIVPYLAYSRQDRRFKDGEAISIKTILHILSEVGVNTLVVVEPHKPEELSYFKGELKIVHPYHQIARKIKEIIEDPFILAPDRGALDRARKIAEEINAPYSYIEKERDRTTGEVRIKEAPNINLKGKDVVIIDDIISTGGTIVQATRLAYSLGAKSVTAAAIHLLLVGGAKERLREVGVKTLIGTNTINVNDKDIITIDVSQSIALSL</sequence>
<comment type="catalytic activity">
    <reaction evidence="9 11">
        <text>D-ribose 5-phosphate + ATP = 5-phospho-alpha-D-ribose 1-diphosphate + AMP + H(+)</text>
        <dbReference type="Rhea" id="RHEA:15609"/>
        <dbReference type="ChEBI" id="CHEBI:15378"/>
        <dbReference type="ChEBI" id="CHEBI:30616"/>
        <dbReference type="ChEBI" id="CHEBI:58017"/>
        <dbReference type="ChEBI" id="CHEBI:78346"/>
        <dbReference type="ChEBI" id="CHEBI:456215"/>
        <dbReference type="EC" id="2.7.6.1"/>
    </reaction>
</comment>
<evidence type="ECO:0000313" key="14">
    <source>
        <dbReference type="EMBL" id="SAI84626.1"/>
    </source>
</evidence>
<evidence type="ECO:0000256" key="2">
    <source>
        <dbReference type="ARBA" id="ARBA00022679"/>
    </source>
</evidence>
<name>A0A157T076_SACSO</name>
<dbReference type="InterPro" id="IPR037514">
    <property type="entry name" value="Rib-P_diPkinase_arc"/>
</dbReference>
<evidence type="ECO:0000256" key="1">
    <source>
        <dbReference type="ARBA" id="ARBA00022490"/>
    </source>
</evidence>
<feature type="domain" description="Ribose-phosphate pyrophosphokinase N-terminal" evidence="13">
    <location>
        <begin position="4"/>
        <end position="120"/>
    </location>
</feature>
<dbReference type="Proteomes" id="UP000076770">
    <property type="component" value="Chromosome i"/>
</dbReference>
<evidence type="ECO:0000256" key="7">
    <source>
        <dbReference type="ARBA" id="ARBA00022840"/>
    </source>
</evidence>
<dbReference type="HAMAP" id="MF_00583_A">
    <property type="entry name" value="RibP_PPkinase_A"/>
    <property type="match status" value="1"/>
</dbReference>
<accession>A0A157T076</accession>
<dbReference type="GO" id="GO:0002189">
    <property type="term" value="C:ribose phosphate diphosphokinase complex"/>
    <property type="evidence" value="ECO:0007669"/>
    <property type="project" value="TreeGrafter"/>
</dbReference>
<feature type="binding site" evidence="11">
    <location>
        <position position="168"/>
    </location>
    <ligand>
        <name>Mg(2+)</name>
        <dbReference type="ChEBI" id="CHEBI:18420"/>
        <label>2</label>
    </ligand>
</feature>
<dbReference type="PANTHER" id="PTHR10210:SF32">
    <property type="entry name" value="RIBOSE-PHOSPHATE PYROPHOSPHOKINASE 2"/>
    <property type="match status" value="1"/>
</dbReference>
<dbReference type="FunFam" id="3.40.50.2020:FF:000083">
    <property type="entry name" value="Ribose-phosphate pyrophosphokinase"/>
    <property type="match status" value="1"/>
</dbReference>
<dbReference type="Pfam" id="PF13793">
    <property type="entry name" value="Pribosyltran_N"/>
    <property type="match status" value="1"/>
</dbReference>
<dbReference type="EC" id="2.7.6.1" evidence="11"/>
<dbReference type="GO" id="GO:0005524">
    <property type="term" value="F:ATP binding"/>
    <property type="evidence" value="ECO:0007669"/>
    <property type="project" value="UniProtKB-KW"/>
</dbReference>
<dbReference type="CDD" id="cd06223">
    <property type="entry name" value="PRTases_typeI"/>
    <property type="match status" value="1"/>
</dbReference>
<evidence type="ECO:0000259" key="12">
    <source>
        <dbReference type="Pfam" id="PF00156"/>
    </source>
</evidence>
<protein>
    <recommendedName>
        <fullName evidence="11">Ribose-phosphate pyrophosphokinase</fullName>
        <shortName evidence="11">RPPK</shortName>
        <ecNumber evidence="11">2.7.6.1</ecNumber>
    </recommendedName>
    <alternativeName>
        <fullName evidence="11">5-phospho-D-ribosyl alpha-1-diphosphate synthase</fullName>
    </alternativeName>
    <alternativeName>
        <fullName evidence="11">Phosphoribosyl diphosphate synthase</fullName>
    </alternativeName>
    <alternativeName>
        <fullName evidence="11">Phosphoribosyl pyrophosphate synthase</fullName>
        <shortName evidence="11">P-Rib-PP synthase</shortName>
        <shortName evidence="11">PRPP synthase</shortName>
        <shortName evidence="11">PRPPase</shortName>
    </alternativeName>
</protein>
<keyword evidence="2 11" id="KW-0808">Transferase</keyword>
<dbReference type="PANTHER" id="PTHR10210">
    <property type="entry name" value="RIBOSE-PHOSPHATE DIPHOSPHOKINASE FAMILY MEMBER"/>
    <property type="match status" value="1"/>
</dbReference>
<comment type="function">
    <text evidence="11">Involved in the biosynthesis of the central metabolite phospho-alpha-D-ribosyl-1-pyrophosphate (PRPP) via the transfer of pyrophosphoryl group from ATP to 1-hydroxyl of ribose-5-phosphate (Rib-5-P).</text>
</comment>
<feature type="binding site" evidence="11">
    <location>
        <begin position="37"/>
        <end position="39"/>
    </location>
    <ligand>
        <name>ATP</name>
        <dbReference type="ChEBI" id="CHEBI:30616"/>
    </ligand>
</feature>
<keyword evidence="5 11" id="KW-0547">Nucleotide-binding</keyword>
<keyword evidence="3 11" id="KW-0479">Metal-binding</keyword>
<evidence type="ECO:0000256" key="3">
    <source>
        <dbReference type="ARBA" id="ARBA00022723"/>
    </source>
</evidence>
<dbReference type="EMBL" id="LT549890">
    <property type="protein sequence ID" value="SAI84626.1"/>
    <property type="molecule type" value="Genomic_DNA"/>
</dbReference>
<dbReference type="GO" id="GO:0006015">
    <property type="term" value="P:5-phosphoribose 1-diphosphate biosynthetic process"/>
    <property type="evidence" value="ECO:0007669"/>
    <property type="project" value="UniProtKB-UniRule"/>
</dbReference>
<keyword evidence="7 11" id="KW-0067">ATP-binding</keyword>
<evidence type="ECO:0000256" key="11">
    <source>
        <dbReference type="HAMAP-Rule" id="MF_00583"/>
    </source>
</evidence>
<dbReference type="SUPFAM" id="SSF53271">
    <property type="entry name" value="PRTase-like"/>
    <property type="match status" value="1"/>
</dbReference>
<keyword evidence="1 11" id="KW-0963">Cytoplasm</keyword>
<dbReference type="InterPro" id="IPR029099">
    <property type="entry name" value="Pribosyltran_N"/>
</dbReference>
<evidence type="ECO:0000256" key="4">
    <source>
        <dbReference type="ARBA" id="ARBA00022727"/>
    </source>
</evidence>
<dbReference type="GO" id="GO:0000287">
    <property type="term" value="F:magnesium ion binding"/>
    <property type="evidence" value="ECO:0007669"/>
    <property type="project" value="UniProtKB-UniRule"/>
</dbReference>
<dbReference type="InterPro" id="IPR005946">
    <property type="entry name" value="Rib-P_diPkinase"/>
</dbReference>
<feature type="binding site" evidence="11">
    <location>
        <begin position="223"/>
        <end position="227"/>
    </location>
    <ligand>
        <name>D-ribose 5-phosphate</name>
        <dbReference type="ChEBI" id="CHEBI:78346"/>
    </ligand>
</feature>
<dbReference type="Pfam" id="PF00156">
    <property type="entry name" value="Pribosyltran"/>
    <property type="match status" value="1"/>
</dbReference>
<evidence type="ECO:0000256" key="8">
    <source>
        <dbReference type="ARBA" id="ARBA00022842"/>
    </source>
</evidence>
<comment type="similarity">
    <text evidence="10 11">Belongs to the ribose-phosphate pyrophosphokinase family. Class III (archaeal) subfamily.</text>
</comment>
<keyword evidence="8 11" id="KW-0460">Magnesium</keyword>
<evidence type="ECO:0000256" key="10">
    <source>
        <dbReference type="ARBA" id="ARBA00061433"/>
    </source>
</evidence>
<dbReference type="AlphaFoldDB" id="A0A157T076"/>
<evidence type="ECO:0000256" key="5">
    <source>
        <dbReference type="ARBA" id="ARBA00022741"/>
    </source>
</evidence>
<dbReference type="NCBIfam" id="TIGR01251">
    <property type="entry name" value="ribP_PPkin"/>
    <property type="match status" value="1"/>
</dbReference>
<dbReference type="GO" id="GO:0016301">
    <property type="term" value="F:kinase activity"/>
    <property type="evidence" value="ECO:0007669"/>
    <property type="project" value="UniProtKB-KW"/>
</dbReference>
<dbReference type="SMART" id="SM01400">
    <property type="entry name" value="Pribosyltran_N"/>
    <property type="match status" value="1"/>
</dbReference>
<keyword evidence="4 11" id="KW-0545">Nucleotide biosynthesis</keyword>
<reference evidence="15" key="1">
    <citation type="submission" date="2016-04" db="EMBL/GenBank/DDBJ databases">
        <authorList>
            <person name="Shah S.A."/>
            <person name="Garrett R.A."/>
        </authorList>
    </citation>
    <scope>NUCLEOTIDE SEQUENCE [LARGE SCALE GENOMIC DNA]</scope>
    <source>
        <strain evidence="15">ATCC 35091 / DSM 1616 / JCM 8930 / NBRC 15331 / P1</strain>
    </source>
</reference>
<dbReference type="GO" id="GO:0006164">
    <property type="term" value="P:purine nucleotide biosynthetic process"/>
    <property type="evidence" value="ECO:0007669"/>
    <property type="project" value="TreeGrafter"/>
</dbReference>
<dbReference type="GO" id="GO:0004749">
    <property type="term" value="F:ribose phosphate diphosphokinase activity"/>
    <property type="evidence" value="ECO:0007669"/>
    <property type="project" value="UniProtKB-UniRule"/>
</dbReference>
<feature type="active site" evidence="11">
    <location>
        <position position="191"/>
    </location>
</feature>
<comment type="pathway">
    <text evidence="11">Metabolic intermediate biosynthesis; 5-phospho-alpha-D-ribose 1-diphosphate biosynthesis; 5-phospho-alpha-D-ribose 1-diphosphate from D-ribose 5-phosphate (route I): step 1/1.</text>
</comment>
<keyword evidence="6 11" id="KW-0418">Kinase</keyword>
<dbReference type="InterPro" id="IPR029057">
    <property type="entry name" value="PRTase-like"/>
</dbReference>
<feature type="binding site" evidence="11">
    <location>
        <begin position="96"/>
        <end position="97"/>
    </location>
    <ligand>
        <name>ATP</name>
        <dbReference type="ChEBI" id="CHEBI:30616"/>
    </ligand>
</feature>
<evidence type="ECO:0000256" key="9">
    <source>
        <dbReference type="ARBA" id="ARBA00049535"/>
    </source>
</evidence>
<dbReference type="UniPathway" id="UPA00087">
    <property type="reaction ID" value="UER00172"/>
</dbReference>
<feature type="binding site" evidence="11">
    <location>
        <position position="219"/>
    </location>
    <ligand>
        <name>D-ribose 5-phosphate</name>
        <dbReference type="ChEBI" id="CHEBI:78346"/>
    </ligand>
</feature>
<dbReference type="Gene3D" id="3.40.50.2020">
    <property type="match status" value="2"/>
</dbReference>
<comment type="subcellular location">
    <subcellularLocation>
        <location evidence="11">Cytoplasm</location>
    </subcellularLocation>
</comment>
<proteinExistence type="inferred from homology"/>
<feature type="domain" description="Phosphoribosyltransferase" evidence="12">
    <location>
        <begin position="150"/>
        <end position="250"/>
    </location>
</feature>
<gene>
    <name evidence="11" type="primary">prs</name>
    <name evidence="14" type="ORF">SSOP1_1072</name>
</gene>
<feature type="binding site" evidence="11">
    <location>
        <position position="193"/>
    </location>
    <ligand>
        <name>D-ribose 5-phosphate</name>
        <dbReference type="ChEBI" id="CHEBI:78346"/>
    </ligand>
</feature>
<evidence type="ECO:0000259" key="13">
    <source>
        <dbReference type="Pfam" id="PF13793"/>
    </source>
</evidence>
<dbReference type="GO" id="GO:0005737">
    <property type="term" value="C:cytoplasm"/>
    <property type="evidence" value="ECO:0007669"/>
    <property type="project" value="UniProtKB-SubCell"/>
</dbReference>